<dbReference type="Pfam" id="PF00082">
    <property type="entry name" value="Peptidase_S8"/>
    <property type="match status" value="1"/>
</dbReference>
<dbReference type="InterPro" id="IPR000209">
    <property type="entry name" value="Peptidase_S8/S53_dom"/>
</dbReference>
<keyword evidence="1" id="KW-0645">Protease</keyword>
<accession>A0ABV6VJH8</accession>
<evidence type="ECO:0000256" key="1">
    <source>
        <dbReference type="ARBA" id="ARBA00022670"/>
    </source>
</evidence>
<evidence type="ECO:0000256" key="4">
    <source>
        <dbReference type="SAM" id="MobiDB-lite"/>
    </source>
</evidence>
<dbReference type="SUPFAM" id="SSF52743">
    <property type="entry name" value="Subtilisin-like"/>
    <property type="match status" value="1"/>
</dbReference>
<feature type="domain" description="Peptidase S53" evidence="5">
    <location>
        <begin position="97"/>
        <end position="476"/>
    </location>
</feature>
<protein>
    <submittedName>
        <fullName evidence="6">S8 family serine peptidase</fullName>
    </submittedName>
</protein>
<dbReference type="PANTHER" id="PTHR14218">
    <property type="entry name" value="PROTEASE S8 TRIPEPTIDYL PEPTIDASE I CLN2"/>
    <property type="match status" value="1"/>
</dbReference>
<dbReference type="CDD" id="cd04056">
    <property type="entry name" value="Peptidases_S53"/>
    <property type="match status" value="1"/>
</dbReference>
<reference evidence="6 7" key="1">
    <citation type="submission" date="2024-09" db="EMBL/GenBank/DDBJ databases">
        <authorList>
            <person name="Lee S.D."/>
        </authorList>
    </citation>
    <scope>NUCLEOTIDE SEQUENCE [LARGE SCALE GENOMIC DNA]</scope>
    <source>
        <strain evidence="6 7">N1-1</strain>
    </source>
</reference>
<name>A0ABV6VJH8_9ACTN</name>
<evidence type="ECO:0000259" key="5">
    <source>
        <dbReference type="PROSITE" id="PS51695"/>
    </source>
</evidence>
<comment type="caution">
    <text evidence="6">The sequence shown here is derived from an EMBL/GenBank/DDBJ whole genome shotgun (WGS) entry which is preliminary data.</text>
</comment>
<keyword evidence="2" id="KW-0378">Hydrolase</keyword>
<dbReference type="EMBL" id="JBHEZX010000019">
    <property type="protein sequence ID" value="MFC1413897.1"/>
    <property type="molecule type" value="Genomic_DNA"/>
</dbReference>
<dbReference type="InterPro" id="IPR050819">
    <property type="entry name" value="Tripeptidyl-peptidase_I"/>
</dbReference>
<dbReference type="PROSITE" id="PS00138">
    <property type="entry name" value="SUBTILASE_SER"/>
    <property type="match status" value="1"/>
</dbReference>
<evidence type="ECO:0000313" key="7">
    <source>
        <dbReference type="Proteomes" id="UP001592582"/>
    </source>
</evidence>
<dbReference type="PROSITE" id="PS51695">
    <property type="entry name" value="SEDOLISIN"/>
    <property type="match status" value="1"/>
</dbReference>
<dbReference type="Proteomes" id="UP001592582">
    <property type="component" value="Unassembled WGS sequence"/>
</dbReference>
<feature type="region of interest" description="Disordered" evidence="4">
    <location>
        <begin position="1"/>
        <end position="22"/>
    </location>
</feature>
<sequence length="477" mass="49439">MSRNPTTPGARRPIPEARPARSLRKARTVVAALTAGATALVLGSAAVPGGSAVAAAGPGHSTGRADVRPAVAGPRLARVLTAPITTAECLTKYAIHCYSPLQYRTAYNLAPLYARGITGRGRTIVIVDSYGSPTIQHDLQVFDQQWGLPDTQVDVVKAGNVPPFDPTDSDMTGWAGETTLDVEYAHAIAPGAKIVLVETPVSETEGTTGLPEMMKAEQNLINHGVGDVISQSFGATENTFPGFAQGRTSSLTNLRYAFKDAYAHHVTVLAASGDNGATDAQSDGSDLYPYRVNSWPSSDPLVTSVGGTELNLDQQGNRLAPDSVWNDGYGAGGGGVSAVFARPWYQDGVRKVVGAKRGTPDISMSAAVDGAAWTYQSYDPAHVGWGLVGGTSEATPIFSGIVALADQKAGHRLGLINPALYALAHLPSRLSGETDVTTGDNSFAGVTGYTAGRGYDLASGLGTIDGTAFVKALALTG</sequence>
<proteinExistence type="predicted"/>
<evidence type="ECO:0000256" key="3">
    <source>
        <dbReference type="ARBA" id="ARBA00022825"/>
    </source>
</evidence>
<keyword evidence="3" id="KW-0720">Serine protease</keyword>
<dbReference type="InterPro" id="IPR023828">
    <property type="entry name" value="Peptidase_S8_Ser-AS"/>
</dbReference>
<organism evidence="6 7">
    <name type="scientific">Streptacidiphilus alkalitolerans</name>
    <dbReference type="NCBI Taxonomy" id="3342712"/>
    <lineage>
        <taxon>Bacteria</taxon>
        <taxon>Bacillati</taxon>
        <taxon>Actinomycetota</taxon>
        <taxon>Actinomycetes</taxon>
        <taxon>Kitasatosporales</taxon>
        <taxon>Streptomycetaceae</taxon>
        <taxon>Streptacidiphilus</taxon>
    </lineage>
</organism>
<keyword evidence="7" id="KW-1185">Reference proteome</keyword>
<dbReference type="RefSeq" id="WP_380516522.1">
    <property type="nucleotide sequence ID" value="NZ_JBHEZX010000019.1"/>
</dbReference>
<evidence type="ECO:0000313" key="6">
    <source>
        <dbReference type="EMBL" id="MFC1413897.1"/>
    </source>
</evidence>
<evidence type="ECO:0000256" key="2">
    <source>
        <dbReference type="ARBA" id="ARBA00022801"/>
    </source>
</evidence>
<dbReference type="Gene3D" id="3.40.50.200">
    <property type="entry name" value="Peptidase S8/S53 domain"/>
    <property type="match status" value="1"/>
</dbReference>
<dbReference type="InterPro" id="IPR036852">
    <property type="entry name" value="Peptidase_S8/S53_dom_sf"/>
</dbReference>
<gene>
    <name evidence="6" type="ORF">ACEZDG_32015</name>
</gene>
<dbReference type="PANTHER" id="PTHR14218:SF15">
    <property type="entry name" value="TRIPEPTIDYL-PEPTIDASE 1"/>
    <property type="match status" value="1"/>
</dbReference>
<dbReference type="InterPro" id="IPR030400">
    <property type="entry name" value="Sedolisin_dom"/>
</dbReference>